<evidence type="ECO:0000256" key="6">
    <source>
        <dbReference type="ARBA" id="ARBA00022741"/>
    </source>
</evidence>
<dbReference type="InterPro" id="IPR000719">
    <property type="entry name" value="Prot_kinase_dom"/>
</dbReference>
<evidence type="ECO:0000256" key="4">
    <source>
        <dbReference type="ARBA" id="ARBA00022729"/>
    </source>
</evidence>
<dbReference type="InterPro" id="IPR001245">
    <property type="entry name" value="Ser-Thr/Tyr_kinase_cat_dom"/>
</dbReference>
<dbReference type="Gene3D" id="3.30.200.20">
    <property type="entry name" value="Phosphorylase Kinase, domain 1"/>
    <property type="match status" value="1"/>
</dbReference>
<dbReference type="SUPFAM" id="SSF52058">
    <property type="entry name" value="L domain-like"/>
    <property type="match status" value="1"/>
</dbReference>
<keyword evidence="6" id="KW-0547">Nucleotide-binding</keyword>
<evidence type="ECO:0000256" key="10">
    <source>
        <dbReference type="SAM" id="Phobius"/>
    </source>
</evidence>
<accession>A0AA88URM5</accession>
<dbReference type="Pfam" id="PF07714">
    <property type="entry name" value="PK_Tyr_Ser-Thr"/>
    <property type="match status" value="1"/>
</dbReference>
<organism evidence="13 14">
    <name type="scientific">Escallonia rubra</name>
    <dbReference type="NCBI Taxonomy" id="112253"/>
    <lineage>
        <taxon>Eukaryota</taxon>
        <taxon>Viridiplantae</taxon>
        <taxon>Streptophyta</taxon>
        <taxon>Embryophyta</taxon>
        <taxon>Tracheophyta</taxon>
        <taxon>Spermatophyta</taxon>
        <taxon>Magnoliopsida</taxon>
        <taxon>eudicotyledons</taxon>
        <taxon>Gunneridae</taxon>
        <taxon>Pentapetalae</taxon>
        <taxon>asterids</taxon>
        <taxon>campanulids</taxon>
        <taxon>Escalloniales</taxon>
        <taxon>Escalloniaceae</taxon>
        <taxon>Escallonia</taxon>
    </lineage>
</organism>
<keyword evidence="14" id="KW-1185">Reference proteome</keyword>
<evidence type="ECO:0000256" key="1">
    <source>
        <dbReference type="ARBA" id="ARBA00004370"/>
    </source>
</evidence>
<dbReference type="PANTHER" id="PTHR48010">
    <property type="entry name" value="OS05G0588300 PROTEIN"/>
    <property type="match status" value="1"/>
</dbReference>
<evidence type="ECO:0000256" key="3">
    <source>
        <dbReference type="ARBA" id="ARBA00022692"/>
    </source>
</evidence>
<dbReference type="GO" id="GO:0016020">
    <property type="term" value="C:membrane"/>
    <property type="evidence" value="ECO:0007669"/>
    <property type="project" value="UniProtKB-SubCell"/>
</dbReference>
<keyword evidence="7" id="KW-0067">ATP-binding</keyword>
<dbReference type="InterPro" id="IPR050994">
    <property type="entry name" value="At_inactive_RLKs"/>
</dbReference>
<dbReference type="InterPro" id="IPR032675">
    <property type="entry name" value="LRR_dom_sf"/>
</dbReference>
<keyword evidence="4 11" id="KW-0732">Signal</keyword>
<keyword evidence="9 10" id="KW-0472">Membrane</keyword>
<dbReference type="Pfam" id="PF08263">
    <property type="entry name" value="LRRNT_2"/>
    <property type="match status" value="1"/>
</dbReference>
<keyword evidence="8 10" id="KW-1133">Transmembrane helix</keyword>
<evidence type="ECO:0000256" key="7">
    <source>
        <dbReference type="ARBA" id="ARBA00022840"/>
    </source>
</evidence>
<evidence type="ECO:0000256" key="5">
    <source>
        <dbReference type="ARBA" id="ARBA00022737"/>
    </source>
</evidence>
<evidence type="ECO:0000313" key="14">
    <source>
        <dbReference type="Proteomes" id="UP001187471"/>
    </source>
</evidence>
<sequence>MVYQLTIFLLLPLFLAFLPAGKADLAADRAALLRLSTAVGGHTLQWNQSDPTPCSWKGVNCDNATNRVTSLRLPAAGLSGEIRLDTIGSLTQLRNLSLRGNSLSGQLPSDIASCFELRYLFLQRNQFSGEIPSSLFNLSSLVNLNLAGNNFSGGISPGFNNLTQLRTLYLENNQLTGSLPVELRTLSTLKNFNMSFNRLSGSIPSSLARFPSQSFLNNSLCGSPLTSCTNGGNKLSGGAIAGIVIGSVIGFLFILAVLAILWRKSKHSSVRTSLPVKMPSPVQPLQFEISSPENRVFENGFLDPVTGAGKVATVVAAPRVVNVIKKVGDEGLVFLGDGDGGFSLEELLRATAEVLGKGTLGSTYKAYLESGGEVVVKRLRNVCVTEREFSEKVEGLGVLVHDNLVPLRAYYYGKEEKLLVYDCMPLLSLSELLHGNGGAYRSQLTWEIRSRIAVEVATGLKYLHSNNVAHGNIKPSNILLTDQYSACITDFGITQLVSSAVTPNPTDFRAPEMVDSRKISQKADVYSFGVMLLELLTGKAASDAFGDGVDLPRWVESEKWAINVLDTELLKNKDVKDQMFKLLHLGIHCSSEYPERRPPMDVVTRQIKKICGLPPQNGEGS</sequence>
<gene>
    <name evidence="13" type="ORF">RJ640_014020</name>
</gene>
<proteinExistence type="predicted"/>
<keyword evidence="2" id="KW-0433">Leucine-rich repeat</keyword>
<evidence type="ECO:0000313" key="13">
    <source>
        <dbReference type="EMBL" id="KAK2985157.1"/>
    </source>
</evidence>
<dbReference type="GO" id="GO:0004674">
    <property type="term" value="F:protein serine/threonine kinase activity"/>
    <property type="evidence" value="ECO:0007669"/>
    <property type="project" value="UniProtKB-EC"/>
</dbReference>
<dbReference type="InterPro" id="IPR013210">
    <property type="entry name" value="LRR_N_plant-typ"/>
</dbReference>
<comment type="subcellular location">
    <subcellularLocation>
        <location evidence="1">Membrane</location>
    </subcellularLocation>
</comment>
<dbReference type="PANTHER" id="PTHR48010:SF36">
    <property type="entry name" value="LEUCINE-RICH REPEAT PROTEIN, PLANT-TYPE-RELATED"/>
    <property type="match status" value="1"/>
</dbReference>
<dbReference type="Gene3D" id="3.80.10.10">
    <property type="entry name" value="Ribonuclease Inhibitor"/>
    <property type="match status" value="2"/>
</dbReference>
<dbReference type="EMBL" id="JAVXUO010001188">
    <property type="protein sequence ID" value="KAK2985157.1"/>
    <property type="molecule type" value="Genomic_DNA"/>
</dbReference>
<comment type="caution">
    <text evidence="13">The sequence shown here is derived from an EMBL/GenBank/DDBJ whole genome shotgun (WGS) entry which is preliminary data.</text>
</comment>
<evidence type="ECO:0000256" key="2">
    <source>
        <dbReference type="ARBA" id="ARBA00022614"/>
    </source>
</evidence>
<dbReference type="Gene3D" id="1.10.510.10">
    <property type="entry name" value="Transferase(Phosphotransferase) domain 1"/>
    <property type="match status" value="1"/>
</dbReference>
<evidence type="ECO:0000256" key="8">
    <source>
        <dbReference type="ARBA" id="ARBA00022989"/>
    </source>
</evidence>
<keyword evidence="3 10" id="KW-0812">Transmembrane</keyword>
<dbReference type="GO" id="GO:0005524">
    <property type="term" value="F:ATP binding"/>
    <property type="evidence" value="ECO:0007669"/>
    <property type="project" value="UniProtKB-KW"/>
</dbReference>
<feature type="signal peptide" evidence="11">
    <location>
        <begin position="1"/>
        <end position="23"/>
    </location>
</feature>
<dbReference type="InterPro" id="IPR055414">
    <property type="entry name" value="LRR_R13L4/SHOC2-like"/>
</dbReference>
<evidence type="ECO:0000259" key="12">
    <source>
        <dbReference type="PROSITE" id="PS50011"/>
    </source>
</evidence>
<feature type="domain" description="Protein kinase" evidence="12">
    <location>
        <begin position="349"/>
        <end position="610"/>
    </location>
</feature>
<dbReference type="FunFam" id="3.80.10.10:FF:000234">
    <property type="entry name" value="Probable inactive receptor kinase RLK902"/>
    <property type="match status" value="1"/>
</dbReference>
<name>A0AA88URM5_9ASTE</name>
<dbReference type="SUPFAM" id="SSF56112">
    <property type="entry name" value="Protein kinase-like (PK-like)"/>
    <property type="match status" value="1"/>
</dbReference>
<protein>
    <recommendedName>
        <fullName evidence="12">Protein kinase domain-containing protein</fullName>
    </recommendedName>
</protein>
<reference evidence="13" key="1">
    <citation type="submission" date="2022-12" db="EMBL/GenBank/DDBJ databases">
        <title>Draft genome assemblies for two species of Escallonia (Escalloniales).</title>
        <authorList>
            <person name="Chanderbali A."/>
            <person name="Dervinis C."/>
            <person name="Anghel I."/>
            <person name="Soltis D."/>
            <person name="Soltis P."/>
            <person name="Zapata F."/>
        </authorList>
    </citation>
    <scope>NUCLEOTIDE SEQUENCE</scope>
    <source>
        <strain evidence="13">UCBG92.1500</strain>
        <tissue evidence="13">Leaf</tissue>
    </source>
</reference>
<dbReference type="Proteomes" id="UP001187471">
    <property type="component" value="Unassembled WGS sequence"/>
</dbReference>
<dbReference type="Pfam" id="PF23598">
    <property type="entry name" value="LRR_14"/>
    <property type="match status" value="1"/>
</dbReference>
<dbReference type="InterPro" id="IPR011009">
    <property type="entry name" value="Kinase-like_dom_sf"/>
</dbReference>
<feature type="transmembrane region" description="Helical" evidence="10">
    <location>
        <begin position="239"/>
        <end position="262"/>
    </location>
</feature>
<keyword evidence="5" id="KW-0677">Repeat</keyword>
<dbReference type="PROSITE" id="PS50011">
    <property type="entry name" value="PROTEIN_KINASE_DOM"/>
    <property type="match status" value="1"/>
</dbReference>
<dbReference type="AlphaFoldDB" id="A0AA88URM5"/>
<feature type="chain" id="PRO_5041661611" description="Protein kinase domain-containing protein" evidence="11">
    <location>
        <begin position="24"/>
        <end position="621"/>
    </location>
</feature>
<evidence type="ECO:0000256" key="9">
    <source>
        <dbReference type="ARBA" id="ARBA00023136"/>
    </source>
</evidence>
<evidence type="ECO:0000256" key="11">
    <source>
        <dbReference type="SAM" id="SignalP"/>
    </source>
</evidence>